<accession>A0A7D6BM17</accession>
<dbReference type="AlphaFoldDB" id="A0A7D6BM17"/>
<protein>
    <submittedName>
        <fullName evidence="1">Uncharacterized protein</fullName>
    </submittedName>
</protein>
<proteinExistence type="predicted"/>
<dbReference type="EMBL" id="CP058998">
    <property type="protein sequence ID" value="QLJ53336.1"/>
    <property type="molecule type" value="Genomic_DNA"/>
</dbReference>
<reference evidence="2" key="1">
    <citation type="submission" date="2020-07" db="EMBL/GenBank/DDBJ databases">
        <title>Metabolic diversity and evolutionary history of the archaeal phylum ###Micrarchaeota### uncovered from a freshwater lake metagenome.</title>
        <authorList>
            <person name="Kadnikov V.V."/>
            <person name="Savvichev A.S."/>
            <person name="Mardanov A.V."/>
            <person name="Beletsky A.V."/>
            <person name="Chupakov A.V."/>
            <person name="Kokryatskaya N.M."/>
            <person name="Pimenov N.V."/>
            <person name="Ravin N.V."/>
        </authorList>
    </citation>
    <scope>NUCLEOTIDE SEQUENCE [LARGE SCALE GENOMIC DNA]</scope>
</reference>
<evidence type="ECO:0000313" key="1">
    <source>
        <dbReference type="EMBL" id="QLJ53336.1"/>
    </source>
</evidence>
<organism evidence="1 2">
    <name type="scientific">Fermentimicrarchaeum limneticum</name>
    <dbReference type="NCBI Taxonomy" id="2795018"/>
    <lineage>
        <taxon>Archaea</taxon>
        <taxon>Candidatus Micrarchaeota</taxon>
        <taxon>Candidatus Fermentimicrarchaeales</taxon>
        <taxon>Candidatus Fermentimicrarchaeaceae</taxon>
        <taxon>Candidatus Fermentimicrarchaeum</taxon>
    </lineage>
</organism>
<name>A0A7D6BM17_FERL1</name>
<dbReference type="KEGG" id="flt:Sv326_1161"/>
<evidence type="ECO:0000313" key="2">
    <source>
        <dbReference type="Proteomes" id="UP000510821"/>
    </source>
</evidence>
<gene>
    <name evidence="1" type="ORF">Sv326_1161</name>
</gene>
<dbReference type="Proteomes" id="UP000510821">
    <property type="component" value="Chromosome"/>
</dbReference>
<sequence length="41" mass="4788">MVGRVPNGEARRKLESGGLMPATLFFIRYRFHLTDFLKFSK</sequence>